<feature type="domain" description="Aminotransferase class I/classII large" evidence="10">
    <location>
        <begin position="35"/>
        <end position="357"/>
    </location>
</feature>
<evidence type="ECO:0000256" key="4">
    <source>
        <dbReference type="ARBA" id="ARBA00022576"/>
    </source>
</evidence>
<evidence type="ECO:0000256" key="9">
    <source>
        <dbReference type="HAMAP-Rule" id="MF_01023"/>
    </source>
</evidence>
<dbReference type="InterPro" id="IPR015421">
    <property type="entry name" value="PyrdxlP-dep_Trfase_major"/>
</dbReference>
<dbReference type="GO" id="GO:0030170">
    <property type="term" value="F:pyridoxal phosphate binding"/>
    <property type="evidence" value="ECO:0007669"/>
    <property type="project" value="InterPro"/>
</dbReference>
<dbReference type="AlphaFoldDB" id="A0A8J3A881"/>
<dbReference type="EC" id="2.6.1.9" evidence="9"/>
<dbReference type="InterPro" id="IPR005861">
    <property type="entry name" value="HisP_aminotrans"/>
</dbReference>
<evidence type="ECO:0000256" key="3">
    <source>
        <dbReference type="ARBA" id="ARBA00011738"/>
    </source>
</evidence>
<comment type="subunit">
    <text evidence="3 9">Homodimer.</text>
</comment>
<comment type="similarity">
    <text evidence="2 9">Belongs to the class-II pyridoxal-phosphate-dependent aminotransferase family. Histidinol-phosphate aminotransferase subfamily.</text>
</comment>
<accession>A0A8J3A881</accession>
<dbReference type="PANTHER" id="PTHR42885:SF2">
    <property type="entry name" value="HISTIDINOL-PHOSPHATE AMINOTRANSFERASE"/>
    <property type="match status" value="1"/>
</dbReference>
<dbReference type="NCBIfam" id="TIGR01141">
    <property type="entry name" value="hisC"/>
    <property type="match status" value="1"/>
</dbReference>
<protein>
    <recommendedName>
        <fullName evidence="9">Histidinol-phosphate aminotransferase</fullName>
        <ecNumber evidence="9">2.6.1.9</ecNumber>
    </recommendedName>
    <alternativeName>
        <fullName evidence="9">Imidazole acetol-phosphate transaminase</fullName>
    </alternativeName>
</protein>
<dbReference type="Gene3D" id="3.90.1150.10">
    <property type="entry name" value="Aspartate Aminotransferase, domain 1"/>
    <property type="match status" value="1"/>
</dbReference>
<evidence type="ECO:0000256" key="8">
    <source>
        <dbReference type="ARBA" id="ARBA00023102"/>
    </source>
</evidence>
<evidence type="ECO:0000256" key="5">
    <source>
        <dbReference type="ARBA" id="ARBA00022605"/>
    </source>
</evidence>
<evidence type="ECO:0000256" key="7">
    <source>
        <dbReference type="ARBA" id="ARBA00022898"/>
    </source>
</evidence>
<dbReference type="HAMAP" id="MF_01023">
    <property type="entry name" value="HisC_aminotrans_2"/>
    <property type="match status" value="1"/>
</dbReference>
<evidence type="ECO:0000256" key="2">
    <source>
        <dbReference type="ARBA" id="ARBA00007970"/>
    </source>
</evidence>
<dbReference type="GO" id="GO:0004400">
    <property type="term" value="F:histidinol-phosphate transaminase activity"/>
    <property type="evidence" value="ECO:0007669"/>
    <property type="project" value="UniProtKB-UniRule"/>
</dbReference>
<dbReference type="PANTHER" id="PTHR42885">
    <property type="entry name" value="HISTIDINOL-PHOSPHATE AMINOTRANSFERASE-RELATED"/>
    <property type="match status" value="1"/>
</dbReference>
<dbReference type="Proteomes" id="UP000650511">
    <property type="component" value="Unassembled WGS sequence"/>
</dbReference>
<dbReference type="InterPro" id="IPR015422">
    <property type="entry name" value="PyrdxlP-dep_Trfase_small"/>
</dbReference>
<evidence type="ECO:0000256" key="6">
    <source>
        <dbReference type="ARBA" id="ARBA00022679"/>
    </source>
</evidence>
<evidence type="ECO:0000313" key="12">
    <source>
        <dbReference type="Proteomes" id="UP000650511"/>
    </source>
</evidence>
<evidence type="ECO:0000259" key="10">
    <source>
        <dbReference type="Pfam" id="PF00155"/>
    </source>
</evidence>
<dbReference type="SUPFAM" id="SSF53383">
    <property type="entry name" value="PLP-dependent transferases"/>
    <property type="match status" value="1"/>
</dbReference>
<dbReference type="Gene3D" id="3.40.640.10">
    <property type="entry name" value="Type I PLP-dependent aspartate aminotransferase-like (Major domain)"/>
    <property type="match status" value="1"/>
</dbReference>
<dbReference type="OrthoDB" id="9809616at2"/>
<comment type="caution">
    <text evidence="11">The sequence shown here is derived from an EMBL/GenBank/DDBJ whole genome shotgun (WGS) entry which is preliminary data.</text>
</comment>
<dbReference type="InterPro" id="IPR004839">
    <property type="entry name" value="Aminotransferase_I/II_large"/>
</dbReference>
<dbReference type="RefSeq" id="WP_130649606.1">
    <property type="nucleotide sequence ID" value="NZ_BMHA01000003.1"/>
</dbReference>
<reference evidence="11" key="1">
    <citation type="journal article" date="2014" name="Int. J. Syst. Evol. Microbiol.">
        <title>Complete genome sequence of Corynebacterium casei LMG S-19264T (=DSM 44701T), isolated from a smear-ripened cheese.</title>
        <authorList>
            <consortium name="US DOE Joint Genome Institute (JGI-PGF)"/>
            <person name="Walter F."/>
            <person name="Albersmeier A."/>
            <person name="Kalinowski J."/>
            <person name="Ruckert C."/>
        </authorList>
    </citation>
    <scope>NUCLEOTIDE SEQUENCE</scope>
    <source>
        <strain evidence="11">CGMCC 1.14988</strain>
    </source>
</reference>
<evidence type="ECO:0000256" key="1">
    <source>
        <dbReference type="ARBA" id="ARBA00001933"/>
    </source>
</evidence>
<gene>
    <name evidence="9 11" type="primary">hisC</name>
    <name evidence="11" type="ORF">GCM10011354_08750</name>
</gene>
<evidence type="ECO:0000313" key="11">
    <source>
        <dbReference type="EMBL" id="GGI04369.1"/>
    </source>
</evidence>
<keyword evidence="4 9" id="KW-0032">Aminotransferase</keyword>
<dbReference type="UniPathway" id="UPA00031">
    <property type="reaction ID" value="UER00012"/>
</dbReference>
<keyword evidence="12" id="KW-1185">Reference proteome</keyword>
<keyword evidence="5 9" id="KW-0028">Amino-acid biosynthesis</keyword>
<dbReference type="CDD" id="cd00609">
    <property type="entry name" value="AAT_like"/>
    <property type="match status" value="1"/>
</dbReference>
<keyword evidence="8 9" id="KW-0368">Histidine biosynthesis</keyword>
<dbReference type="EMBL" id="BMHA01000003">
    <property type="protein sequence ID" value="GGI04369.1"/>
    <property type="molecule type" value="Genomic_DNA"/>
</dbReference>
<keyword evidence="7 9" id="KW-0663">Pyridoxal phosphate</keyword>
<organism evidence="11 12">
    <name type="scientific">Egicoccus halophilus</name>
    <dbReference type="NCBI Taxonomy" id="1670830"/>
    <lineage>
        <taxon>Bacteria</taxon>
        <taxon>Bacillati</taxon>
        <taxon>Actinomycetota</taxon>
        <taxon>Nitriliruptoria</taxon>
        <taxon>Egicoccales</taxon>
        <taxon>Egicoccaceae</taxon>
        <taxon>Egicoccus</taxon>
    </lineage>
</organism>
<sequence>MTTSDAPCAVADRLPVRPDLAAVEPYGAPQLDVPVRLNTNETAEPPPPGFLPAVAERIVSLELNRYPDRPHRALREALAARLGLDAEQVWAANGSNEILLQLLQAYGGPERRVAYVRPGYSMYPELCRTALTPAVEVDLDDDFALTADVVTTIAATDPDLVLVPSPNNPVGTPVGRDAVRQLHARTRALVVVDEAYVEFGDADASVLPLLDELTRLVVVRTFSKAFRLAGLRLGYLAAADWVVQDVQKVRLPYHLDAVKQVTGLVALEQEEAFLGHRQRVADERDRVAAALRQLPGVQVWPSAANFLLLRTGVDDLFARLLERGVLVRDFSRRPRLVGCVRVTIGTADENDAFLTALRDVLA</sequence>
<reference evidence="11" key="2">
    <citation type="submission" date="2020-09" db="EMBL/GenBank/DDBJ databases">
        <authorList>
            <person name="Sun Q."/>
            <person name="Zhou Y."/>
        </authorList>
    </citation>
    <scope>NUCLEOTIDE SEQUENCE</scope>
    <source>
        <strain evidence="11">CGMCC 1.14988</strain>
    </source>
</reference>
<dbReference type="GO" id="GO:0000105">
    <property type="term" value="P:L-histidine biosynthetic process"/>
    <property type="evidence" value="ECO:0007669"/>
    <property type="project" value="UniProtKB-UniRule"/>
</dbReference>
<comment type="cofactor">
    <cofactor evidence="1 9">
        <name>pyridoxal 5'-phosphate</name>
        <dbReference type="ChEBI" id="CHEBI:597326"/>
    </cofactor>
</comment>
<feature type="modified residue" description="N6-(pyridoxal phosphate)lysine" evidence="9">
    <location>
        <position position="224"/>
    </location>
</feature>
<dbReference type="InterPro" id="IPR015424">
    <property type="entry name" value="PyrdxlP-dep_Trfase"/>
</dbReference>
<proteinExistence type="inferred from homology"/>
<keyword evidence="6 9" id="KW-0808">Transferase</keyword>
<dbReference type="Pfam" id="PF00155">
    <property type="entry name" value="Aminotran_1_2"/>
    <property type="match status" value="1"/>
</dbReference>
<comment type="catalytic activity">
    <reaction evidence="9">
        <text>L-histidinol phosphate + 2-oxoglutarate = 3-(imidazol-4-yl)-2-oxopropyl phosphate + L-glutamate</text>
        <dbReference type="Rhea" id="RHEA:23744"/>
        <dbReference type="ChEBI" id="CHEBI:16810"/>
        <dbReference type="ChEBI" id="CHEBI:29985"/>
        <dbReference type="ChEBI" id="CHEBI:57766"/>
        <dbReference type="ChEBI" id="CHEBI:57980"/>
        <dbReference type="EC" id="2.6.1.9"/>
    </reaction>
</comment>
<comment type="pathway">
    <text evidence="9">Amino-acid biosynthesis; L-histidine biosynthesis; L-histidine from 5-phospho-alpha-D-ribose 1-diphosphate: step 7/9.</text>
</comment>
<name>A0A8J3A881_9ACTN</name>